<keyword evidence="9" id="KW-1185">Reference proteome</keyword>
<dbReference type="EMBL" id="JACHMX010000001">
    <property type="protein sequence ID" value="MBB5852372.1"/>
    <property type="molecule type" value="Genomic_DNA"/>
</dbReference>
<name>A0A841B185_9PSEU</name>
<protein>
    <recommendedName>
        <fullName evidence="6">Serine protease</fullName>
        <ecNumber evidence="6">3.4.21.-</ecNumber>
    </recommendedName>
</protein>
<accession>A0A841B185</accession>
<keyword evidence="3" id="KW-0732">Signal</keyword>
<evidence type="ECO:0000256" key="5">
    <source>
        <dbReference type="ARBA" id="ARBA00022825"/>
    </source>
</evidence>
<keyword evidence="4 6" id="KW-0378">Hydrolase</keyword>
<evidence type="ECO:0000256" key="2">
    <source>
        <dbReference type="ARBA" id="ARBA00022670"/>
    </source>
</evidence>
<proteinExistence type="inferred from homology"/>
<dbReference type="PRINTS" id="PR00839">
    <property type="entry name" value="V8PROTEASE"/>
</dbReference>
<dbReference type="EC" id="3.4.21.-" evidence="6"/>
<dbReference type="GO" id="GO:0006508">
    <property type="term" value="P:proteolysis"/>
    <property type="evidence" value="ECO:0007669"/>
    <property type="project" value="UniProtKB-KW"/>
</dbReference>
<dbReference type="PANTHER" id="PTHR15462:SF8">
    <property type="entry name" value="SERINE PROTEASE"/>
    <property type="match status" value="1"/>
</dbReference>
<dbReference type="AlphaFoldDB" id="A0A841B185"/>
<keyword evidence="2 6" id="KW-0645">Protease</keyword>
<dbReference type="Pfam" id="PF13365">
    <property type="entry name" value="Trypsin_2"/>
    <property type="match status" value="1"/>
</dbReference>
<dbReference type="GO" id="GO:0008236">
    <property type="term" value="F:serine-type peptidase activity"/>
    <property type="evidence" value="ECO:0007669"/>
    <property type="project" value="UniProtKB-KW"/>
</dbReference>
<dbReference type="Gene3D" id="2.40.10.10">
    <property type="entry name" value="Trypsin-like serine proteases"/>
    <property type="match status" value="2"/>
</dbReference>
<evidence type="ECO:0000313" key="9">
    <source>
        <dbReference type="Proteomes" id="UP000580861"/>
    </source>
</evidence>
<evidence type="ECO:0000256" key="7">
    <source>
        <dbReference type="SAM" id="MobiDB-lite"/>
    </source>
</evidence>
<evidence type="ECO:0000256" key="1">
    <source>
        <dbReference type="ARBA" id="ARBA00008764"/>
    </source>
</evidence>
<dbReference type="Proteomes" id="UP000580861">
    <property type="component" value="Unassembled WGS sequence"/>
</dbReference>
<dbReference type="InterPro" id="IPR050966">
    <property type="entry name" value="Glutamyl_endopeptidase"/>
</dbReference>
<feature type="region of interest" description="Disordered" evidence="7">
    <location>
        <begin position="1"/>
        <end position="43"/>
    </location>
</feature>
<dbReference type="InterPro" id="IPR008256">
    <property type="entry name" value="Peptidase_S1B"/>
</dbReference>
<evidence type="ECO:0000256" key="3">
    <source>
        <dbReference type="ARBA" id="ARBA00022729"/>
    </source>
</evidence>
<dbReference type="InterPro" id="IPR043504">
    <property type="entry name" value="Peptidase_S1_PA_chymotrypsin"/>
</dbReference>
<gene>
    <name evidence="8" type="ORF">HDA45_002459</name>
</gene>
<comment type="similarity">
    <text evidence="1 6">Belongs to the peptidase S1B family.</text>
</comment>
<evidence type="ECO:0000256" key="4">
    <source>
        <dbReference type="ARBA" id="ARBA00022801"/>
    </source>
</evidence>
<keyword evidence="5 6" id="KW-0720">Serine protease</keyword>
<evidence type="ECO:0000256" key="6">
    <source>
        <dbReference type="RuleBase" id="RU004296"/>
    </source>
</evidence>
<dbReference type="SUPFAM" id="SSF50494">
    <property type="entry name" value="Trypsin-like serine proteases"/>
    <property type="match status" value="1"/>
</dbReference>
<organism evidence="8 9">
    <name type="scientific">Amycolatopsis umgeniensis</name>
    <dbReference type="NCBI Taxonomy" id="336628"/>
    <lineage>
        <taxon>Bacteria</taxon>
        <taxon>Bacillati</taxon>
        <taxon>Actinomycetota</taxon>
        <taxon>Actinomycetes</taxon>
        <taxon>Pseudonocardiales</taxon>
        <taxon>Pseudonocardiaceae</taxon>
        <taxon>Amycolatopsis</taxon>
    </lineage>
</organism>
<dbReference type="RefSeq" id="WP_184894775.1">
    <property type="nucleotide sequence ID" value="NZ_JACHMX010000001.1"/>
</dbReference>
<dbReference type="InterPro" id="IPR009003">
    <property type="entry name" value="Peptidase_S1_PA"/>
</dbReference>
<comment type="caution">
    <text evidence="8">The sequence shown here is derived from an EMBL/GenBank/DDBJ whole genome shotgun (WGS) entry which is preliminary data.</text>
</comment>
<reference evidence="8 9" key="1">
    <citation type="submission" date="2020-08" db="EMBL/GenBank/DDBJ databases">
        <title>Sequencing the genomes of 1000 actinobacteria strains.</title>
        <authorList>
            <person name="Klenk H.-P."/>
        </authorList>
    </citation>
    <scope>NUCLEOTIDE SEQUENCE [LARGE SCALE GENOMIC DNA]</scope>
    <source>
        <strain evidence="8 9">DSM 45272</strain>
    </source>
</reference>
<dbReference type="PANTHER" id="PTHR15462">
    <property type="entry name" value="SERINE PROTEASE"/>
    <property type="match status" value="1"/>
</dbReference>
<sequence length="281" mass="30540">MIMTIPSNAAAAPAQLPSTPISSDDVIGENAPPATISEIPQSKGTVGLSANENSGDVVAEKIFGKFPRTRQNLTTSFPSRTVVEIKGDGPDGKELRCSGWMIGPSEVATAGHCVHSGGPGGVWYQNLSVAPGRNGADAPYKFCAVSKSHTVLGWYRTKNYDYDYAVLKLNCKIGETVGWLAMKPNSGNLNGVELTHRGYPSDKQPIGSQWFTADTIRRSLDRQFGYRFDTAEGQSGGPVYRVDNRVFMAFAVHSSYDTQFDDNTGTRINQEVFDNYVAWLN</sequence>
<evidence type="ECO:0000313" key="8">
    <source>
        <dbReference type="EMBL" id="MBB5852372.1"/>
    </source>
</evidence>